<name>A0AAV7W645_PLEWA</name>
<sequence length="86" mass="9331">MRPPPSRPLRAASSTRNKRRPAGTAPCLAQRGPACRARLPLPAIQLPTWPNGGSQGVFCLRLYQSLNVVVDAWKTVRTLACKVQGP</sequence>
<comment type="caution">
    <text evidence="2">The sequence shown here is derived from an EMBL/GenBank/DDBJ whole genome shotgun (WGS) entry which is preliminary data.</text>
</comment>
<gene>
    <name evidence="2" type="ORF">NDU88_004843</name>
</gene>
<evidence type="ECO:0000256" key="1">
    <source>
        <dbReference type="SAM" id="MobiDB-lite"/>
    </source>
</evidence>
<accession>A0AAV7W645</accession>
<dbReference type="AlphaFoldDB" id="A0AAV7W645"/>
<organism evidence="2 3">
    <name type="scientific">Pleurodeles waltl</name>
    <name type="common">Iberian ribbed newt</name>
    <dbReference type="NCBI Taxonomy" id="8319"/>
    <lineage>
        <taxon>Eukaryota</taxon>
        <taxon>Metazoa</taxon>
        <taxon>Chordata</taxon>
        <taxon>Craniata</taxon>
        <taxon>Vertebrata</taxon>
        <taxon>Euteleostomi</taxon>
        <taxon>Amphibia</taxon>
        <taxon>Batrachia</taxon>
        <taxon>Caudata</taxon>
        <taxon>Salamandroidea</taxon>
        <taxon>Salamandridae</taxon>
        <taxon>Pleurodelinae</taxon>
        <taxon>Pleurodeles</taxon>
    </lineage>
</organism>
<dbReference type="Proteomes" id="UP001066276">
    <property type="component" value="Chromosome 1_2"/>
</dbReference>
<evidence type="ECO:0000313" key="2">
    <source>
        <dbReference type="EMBL" id="KAJ1209465.1"/>
    </source>
</evidence>
<evidence type="ECO:0000313" key="3">
    <source>
        <dbReference type="Proteomes" id="UP001066276"/>
    </source>
</evidence>
<dbReference type="EMBL" id="JANPWB010000002">
    <property type="protein sequence ID" value="KAJ1209465.1"/>
    <property type="molecule type" value="Genomic_DNA"/>
</dbReference>
<keyword evidence="3" id="KW-1185">Reference proteome</keyword>
<protein>
    <submittedName>
        <fullName evidence="2">Uncharacterized protein</fullName>
    </submittedName>
</protein>
<reference evidence="2" key="1">
    <citation type="journal article" date="2022" name="bioRxiv">
        <title>Sequencing and chromosome-scale assembly of the giantPleurodeles waltlgenome.</title>
        <authorList>
            <person name="Brown T."/>
            <person name="Elewa A."/>
            <person name="Iarovenko S."/>
            <person name="Subramanian E."/>
            <person name="Araus A.J."/>
            <person name="Petzold A."/>
            <person name="Susuki M."/>
            <person name="Suzuki K.-i.T."/>
            <person name="Hayashi T."/>
            <person name="Toyoda A."/>
            <person name="Oliveira C."/>
            <person name="Osipova E."/>
            <person name="Leigh N.D."/>
            <person name="Simon A."/>
            <person name="Yun M.H."/>
        </authorList>
    </citation>
    <scope>NUCLEOTIDE SEQUENCE</scope>
    <source>
        <strain evidence="2">20211129_DDA</strain>
        <tissue evidence="2">Liver</tissue>
    </source>
</reference>
<proteinExistence type="predicted"/>
<feature type="region of interest" description="Disordered" evidence="1">
    <location>
        <begin position="1"/>
        <end position="27"/>
    </location>
</feature>